<dbReference type="InParanoid" id="M4BHC4"/>
<dbReference type="EMBL" id="JH598448">
    <property type="status" value="NOT_ANNOTATED_CDS"/>
    <property type="molecule type" value="Genomic_DNA"/>
</dbReference>
<dbReference type="Proteomes" id="UP000011713">
    <property type="component" value="Unassembled WGS sequence"/>
</dbReference>
<dbReference type="eggNOG" id="ENOG502SNH3">
    <property type="taxonomic scope" value="Eukaryota"/>
</dbReference>
<evidence type="ECO:0000313" key="2">
    <source>
        <dbReference type="Proteomes" id="UP000011713"/>
    </source>
</evidence>
<reference evidence="2" key="1">
    <citation type="journal article" date="2010" name="Science">
        <title>Signatures of adaptation to obligate biotrophy in the Hyaloperonospora arabidopsidis genome.</title>
        <authorList>
            <person name="Baxter L."/>
            <person name="Tripathy S."/>
            <person name="Ishaque N."/>
            <person name="Boot N."/>
            <person name="Cabral A."/>
            <person name="Kemen E."/>
            <person name="Thines M."/>
            <person name="Ah-Fong A."/>
            <person name="Anderson R."/>
            <person name="Badejoko W."/>
            <person name="Bittner-Eddy P."/>
            <person name="Boore J.L."/>
            <person name="Chibucos M.C."/>
            <person name="Coates M."/>
            <person name="Dehal P."/>
            <person name="Delehaunty K."/>
            <person name="Dong S."/>
            <person name="Downton P."/>
            <person name="Dumas B."/>
            <person name="Fabro G."/>
            <person name="Fronick C."/>
            <person name="Fuerstenberg S.I."/>
            <person name="Fulton L."/>
            <person name="Gaulin E."/>
            <person name="Govers F."/>
            <person name="Hughes L."/>
            <person name="Humphray S."/>
            <person name="Jiang R.H."/>
            <person name="Judelson H."/>
            <person name="Kamoun S."/>
            <person name="Kyung K."/>
            <person name="Meijer H."/>
            <person name="Minx P."/>
            <person name="Morris P."/>
            <person name="Nelson J."/>
            <person name="Phuntumart V."/>
            <person name="Qutob D."/>
            <person name="Rehmany A."/>
            <person name="Rougon-Cardoso A."/>
            <person name="Ryden P."/>
            <person name="Torto-Alalibo T."/>
            <person name="Studholme D."/>
            <person name="Wang Y."/>
            <person name="Win J."/>
            <person name="Wood J."/>
            <person name="Clifton S.W."/>
            <person name="Rogers J."/>
            <person name="Van den Ackerveken G."/>
            <person name="Jones J.D."/>
            <person name="McDowell J.M."/>
            <person name="Beynon J."/>
            <person name="Tyler B.M."/>
        </authorList>
    </citation>
    <scope>NUCLEOTIDE SEQUENCE [LARGE SCALE GENOMIC DNA]</scope>
    <source>
        <strain evidence="2">Emoy2</strain>
    </source>
</reference>
<evidence type="ECO:0000313" key="1">
    <source>
        <dbReference type="EnsemblProtists" id="HpaP805800"/>
    </source>
</evidence>
<dbReference type="AlphaFoldDB" id="M4BHC4"/>
<dbReference type="EMBL" id="JH598261">
    <property type="status" value="NOT_ANNOTATED_CDS"/>
    <property type="molecule type" value="Genomic_DNA"/>
</dbReference>
<dbReference type="STRING" id="559515.M4BHC4"/>
<protein>
    <submittedName>
        <fullName evidence="1">Uncharacterized protein</fullName>
    </submittedName>
</protein>
<accession>M4BHC4</accession>
<reference evidence="1" key="2">
    <citation type="submission" date="2015-06" db="UniProtKB">
        <authorList>
            <consortium name="EnsemblProtists"/>
        </authorList>
    </citation>
    <scope>IDENTIFICATION</scope>
    <source>
        <strain evidence="1">Emoy2</strain>
    </source>
</reference>
<name>M4BHC4_HYAAE</name>
<proteinExistence type="predicted"/>
<dbReference type="EnsemblProtists" id="HpaT807900">
    <property type="protein sequence ID" value="HpaP807900"/>
    <property type="gene ID" value="HpaG807900"/>
</dbReference>
<sequence length="280" mass="30740">MRLKTAVIATACAAAEMAAHSMDNGATCSSLNGPFCTYFGFGTALAPLHARQNLAADEKVMETTEMLFEDELKALETDKSLKIENVMKEFEMQATTGGEDALAHDPLLDEEGIMLFEKMMGETLYTMLLGLDEDESRRASDSVVELLESLDGDALKGVFMIALDVLVAEAIATLYKKAPSATENVRVTAREFKAVKDYSTYVLKKLNKKQIESIQYKFDSRRFAMMQIAFQLLVIAGDASDRLLAIETTILVLQLAQEAAEAAKRLAENEDLRKAATAVV</sequence>
<organism evidence="1 2">
    <name type="scientific">Hyaloperonospora arabidopsidis (strain Emoy2)</name>
    <name type="common">Downy mildew agent</name>
    <name type="synonym">Peronospora arabidopsidis</name>
    <dbReference type="NCBI Taxonomy" id="559515"/>
    <lineage>
        <taxon>Eukaryota</taxon>
        <taxon>Sar</taxon>
        <taxon>Stramenopiles</taxon>
        <taxon>Oomycota</taxon>
        <taxon>Peronosporomycetes</taxon>
        <taxon>Peronosporales</taxon>
        <taxon>Peronosporaceae</taxon>
        <taxon>Hyaloperonospora</taxon>
    </lineage>
</organism>
<dbReference type="VEuPathDB" id="FungiDB:HpaG805800"/>
<dbReference type="HOGENOM" id="CLU_1017300_0_0_1"/>
<dbReference type="EnsemblProtists" id="HpaT805800">
    <property type="protein sequence ID" value="HpaP805800"/>
    <property type="gene ID" value="HpaG805800"/>
</dbReference>
<dbReference type="VEuPathDB" id="FungiDB:HpaG807900"/>
<keyword evidence="2" id="KW-1185">Reference proteome</keyword>
<dbReference type="OMA" id="FEMQATT"/>